<sequence length="86" mass="9049">MIRVVREGGGASLTLVVDPSGSAHGRGAWVHPDRACIAFALTRGGFQRSFRAPVDVAALAKEGTLERACEAMTHPNWGAEPHLEAG</sequence>
<dbReference type="InterPro" id="IPR035931">
    <property type="entry name" value="YlxR-like_sf"/>
</dbReference>
<proteinExistence type="predicted"/>
<dbReference type="SUPFAM" id="SSF64376">
    <property type="entry name" value="YlxR-like"/>
    <property type="match status" value="1"/>
</dbReference>
<evidence type="ECO:0000259" key="1">
    <source>
        <dbReference type="Pfam" id="PF04296"/>
    </source>
</evidence>
<organism evidence="2 3">
    <name type="scientific">Dermabacter vaginalis</name>
    <dbReference type="NCBI Taxonomy" id="1630135"/>
    <lineage>
        <taxon>Bacteria</taxon>
        <taxon>Bacillati</taxon>
        <taxon>Actinomycetota</taxon>
        <taxon>Actinomycetes</taxon>
        <taxon>Micrococcales</taxon>
        <taxon>Dermabacteraceae</taxon>
        <taxon>Dermabacter</taxon>
    </lineage>
</organism>
<name>A0A1B0ZJV8_9MICO</name>
<dbReference type="EMBL" id="CP012117">
    <property type="protein sequence ID" value="ANP28210.1"/>
    <property type="molecule type" value="Genomic_DNA"/>
</dbReference>
<dbReference type="Proteomes" id="UP000092596">
    <property type="component" value="Chromosome"/>
</dbReference>
<keyword evidence="2" id="KW-0238">DNA-binding</keyword>
<dbReference type="GO" id="GO:0003677">
    <property type="term" value="F:DNA binding"/>
    <property type="evidence" value="ECO:0007669"/>
    <property type="project" value="UniProtKB-KW"/>
</dbReference>
<dbReference type="InterPro" id="IPR007393">
    <property type="entry name" value="YlxR_dom"/>
</dbReference>
<dbReference type="AlphaFoldDB" id="A0A1B0ZJV8"/>
<evidence type="ECO:0000313" key="3">
    <source>
        <dbReference type="Proteomes" id="UP000092596"/>
    </source>
</evidence>
<accession>A0A1B0ZJV8</accession>
<dbReference type="KEGG" id="dva:DAD186_16600"/>
<evidence type="ECO:0000313" key="2">
    <source>
        <dbReference type="EMBL" id="ANP28210.1"/>
    </source>
</evidence>
<gene>
    <name evidence="2" type="ORF">DAD186_16600</name>
</gene>
<reference evidence="2 3" key="1">
    <citation type="submission" date="2015-06" db="EMBL/GenBank/DDBJ databases">
        <title>Investigation of pathophysiology for high-risk pregnancy and development of treatment modality based on it.</title>
        <authorList>
            <person name="Kim B.-C."/>
            <person name="Lim S."/>
        </authorList>
    </citation>
    <scope>NUCLEOTIDE SEQUENCE [LARGE SCALE GENOMIC DNA]</scope>
    <source>
        <strain evidence="2 3">AD1-86</strain>
    </source>
</reference>
<dbReference type="Pfam" id="PF04296">
    <property type="entry name" value="YlxR"/>
    <property type="match status" value="1"/>
</dbReference>
<feature type="domain" description="YlxR" evidence="1">
    <location>
        <begin position="1"/>
        <end position="58"/>
    </location>
</feature>
<protein>
    <submittedName>
        <fullName evidence="2">DNA-binding protein</fullName>
    </submittedName>
</protein>
<dbReference type="STRING" id="1630135.DAD186_16600"/>
<dbReference type="Gene3D" id="3.30.1230.10">
    <property type="entry name" value="YlxR-like"/>
    <property type="match status" value="1"/>
</dbReference>